<evidence type="ECO:0000256" key="3">
    <source>
        <dbReference type="ARBA" id="ARBA00022485"/>
    </source>
</evidence>
<comment type="cofactor">
    <cofactor evidence="1">
        <name>FMN</name>
        <dbReference type="ChEBI" id="CHEBI:58210"/>
    </cofactor>
</comment>
<dbReference type="InterPro" id="IPR037207">
    <property type="entry name" value="Nuop51_4Fe4S-bd_sf"/>
</dbReference>
<accession>A0A557QQY4</accession>
<dbReference type="PANTHER" id="PTHR43578:SF3">
    <property type="entry name" value="NADH-QUINONE OXIDOREDUCTASE SUBUNIT F"/>
    <property type="match status" value="1"/>
</dbReference>
<dbReference type="AlphaFoldDB" id="A0A557QQY4"/>
<keyword evidence="9" id="KW-1185">Reference proteome</keyword>
<evidence type="ECO:0000313" key="8">
    <source>
        <dbReference type="EMBL" id="TVO55325.1"/>
    </source>
</evidence>
<sequence length="601" mass="64679">MALGAWAQRVDETLTRFGRRPEYLLQMLIALQEHENWLPPEALTALAAALDLPRARVEGVVGFYSFLHAEPVGQYRLLFSDNIIDRMCGSEALMARLCHSLWLAPGQVSEDGLASVDVTSCTGLGDQGPAMLVNGRAIAALNEDRIDIICELIRQKLALDAWPVELFQFENTIQQRDALLSCTALPGDALRAAIAMGRDAWLSQMQASRLRGRGGAGFTTAVKWLACRDAPTVEKIVVCNADEGEPGTFKDRVLLDAHADLVFEGMTLAAWAVGARRGFLYLRGEYLNLRPALEATLARRRAEGWLGASIGGVAGFDFDIEIHLGAGAYVCGEETALLESLEGKRGTPRIRPPFPVTHGYLGLPTVVNNVETLAKCCLIALHGGAAFAATGTAQSAGTKLLSVSGDCARPGIYEFPFGVTVRQVLDACGASDTLAVQVGGAAGITLAPYEFGRRVAFEDVPTAGAFMVFNDTRDMFEVAHNFVRFFAHESCGFCTPCRVGTSLLAGTLDKLAEGKGSPADLLEIEDLDRLLKQASHCGLGSAAPNPVIDGLQKFRPAYERHLMHADFSPAFDLDGALRRARQITGRDDAGAHLPQQPEASR</sequence>
<evidence type="ECO:0000256" key="5">
    <source>
        <dbReference type="ARBA" id="ARBA00023004"/>
    </source>
</evidence>
<comment type="similarity">
    <text evidence="2">Belongs to the complex I 51 kDa subunit family.</text>
</comment>
<dbReference type="PROSITE" id="PS00644">
    <property type="entry name" value="COMPLEX1_51K_1"/>
    <property type="match status" value="1"/>
</dbReference>
<organism evidence="8 9">
    <name type="scientific">Denitromonas halophila</name>
    <dbReference type="NCBI Taxonomy" id="1629404"/>
    <lineage>
        <taxon>Bacteria</taxon>
        <taxon>Pseudomonadati</taxon>
        <taxon>Pseudomonadota</taxon>
        <taxon>Betaproteobacteria</taxon>
        <taxon>Rhodocyclales</taxon>
        <taxon>Zoogloeaceae</taxon>
        <taxon>Denitromonas</taxon>
    </lineage>
</organism>
<evidence type="ECO:0000313" key="9">
    <source>
        <dbReference type="Proteomes" id="UP000319502"/>
    </source>
</evidence>
<dbReference type="InterPro" id="IPR037225">
    <property type="entry name" value="Nuo51_FMN-bd_sf"/>
</dbReference>
<dbReference type="Gene3D" id="1.20.1440.230">
    <property type="entry name" value="NADH-ubiquinone oxidoreductase 51kDa subunit, iron-sulphur binding domain"/>
    <property type="match status" value="1"/>
</dbReference>
<dbReference type="Pfam" id="PF01512">
    <property type="entry name" value="Complex1_51K"/>
    <property type="match status" value="1"/>
</dbReference>
<dbReference type="OrthoDB" id="9805533at2"/>
<evidence type="ECO:0000256" key="1">
    <source>
        <dbReference type="ARBA" id="ARBA00001917"/>
    </source>
</evidence>
<protein>
    <submittedName>
        <fullName evidence="8">NADP oxidoreductase</fullName>
    </submittedName>
</protein>
<comment type="caution">
    <text evidence="8">The sequence shown here is derived from an EMBL/GenBank/DDBJ whole genome shotgun (WGS) entry which is preliminary data.</text>
</comment>
<feature type="domain" description="NADH-ubiquinone oxidoreductase 51kDa subunit iron-sulphur binding" evidence="7">
    <location>
        <begin position="476"/>
        <end position="521"/>
    </location>
</feature>
<dbReference type="InterPro" id="IPR001949">
    <property type="entry name" value="NADH-UbQ_OxRdtase_51kDa_CS"/>
</dbReference>
<dbReference type="InterPro" id="IPR041921">
    <property type="entry name" value="NuoE_N"/>
</dbReference>
<keyword evidence="3" id="KW-0004">4Fe-4S</keyword>
<dbReference type="PANTHER" id="PTHR43578">
    <property type="entry name" value="NADH-QUINONE OXIDOREDUCTASE SUBUNIT F"/>
    <property type="match status" value="1"/>
</dbReference>
<dbReference type="Pfam" id="PF10589">
    <property type="entry name" value="NADH_4Fe-4S"/>
    <property type="match status" value="1"/>
</dbReference>
<evidence type="ECO:0000259" key="7">
    <source>
        <dbReference type="SMART" id="SM00928"/>
    </source>
</evidence>
<dbReference type="EMBL" id="VMNK01000011">
    <property type="protein sequence ID" value="TVO55325.1"/>
    <property type="molecule type" value="Genomic_DNA"/>
</dbReference>
<dbReference type="Gene3D" id="3.40.30.10">
    <property type="entry name" value="Glutaredoxin"/>
    <property type="match status" value="1"/>
</dbReference>
<dbReference type="GO" id="GO:0010181">
    <property type="term" value="F:FMN binding"/>
    <property type="evidence" value="ECO:0007669"/>
    <property type="project" value="InterPro"/>
</dbReference>
<dbReference type="SUPFAM" id="SSF142984">
    <property type="entry name" value="Nqo1 middle domain-like"/>
    <property type="match status" value="1"/>
</dbReference>
<dbReference type="Gene3D" id="1.10.10.1590">
    <property type="entry name" value="NADH-quinone oxidoreductase subunit E"/>
    <property type="match status" value="1"/>
</dbReference>
<reference evidence="8 9" key="1">
    <citation type="submission" date="2019-07" db="EMBL/GenBank/DDBJ databases">
        <title>The pathways for chlorine oxyanion respiration interact through the shared metabolite chlorate.</title>
        <authorList>
            <person name="Barnum T.P."/>
            <person name="Cheng Y."/>
            <person name="Hill K.A."/>
            <person name="Lucas L.N."/>
            <person name="Carlson H.K."/>
            <person name="Coates J.D."/>
        </authorList>
    </citation>
    <scope>NUCLEOTIDE SEQUENCE [LARGE SCALE GENOMIC DNA]</scope>
    <source>
        <strain evidence="8 9">SFB-3</strain>
    </source>
</reference>
<dbReference type="SUPFAM" id="SSF52833">
    <property type="entry name" value="Thioredoxin-like"/>
    <property type="match status" value="1"/>
</dbReference>
<dbReference type="Pfam" id="PF01257">
    <property type="entry name" value="2Fe-2S_thioredx"/>
    <property type="match status" value="1"/>
</dbReference>
<evidence type="ECO:0000256" key="2">
    <source>
        <dbReference type="ARBA" id="ARBA00007523"/>
    </source>
</evidence>
<dbReference type="SMART" id="SM00928">
    <property type="entry name" value="NADH_4Fe-4S"/>
    <property type="match status" value="1"/>
</dbReference>
<dbReference type="InterPro" id="IPR019575">
    <property type="entry name" value="Nuop51_4Fe4S-bd"/>
</dbReference>
<dbReference type="RefSeq" id="WP_144309938.1">
    <property type="nucleotide sequence ID" value="NZ_VMNK01000011.1"/>
</dbReference>
<dbReference type="GO" id="GO:0046872">
    <property type="term" value="F:metal ion binding"/>
    <property type="evidence" value="ECO:0007669"/>
    <property type="project" value="UniProtKB-KW"/>
</dbReference>
<dbReference type="InterPro" id="IPR036249">
    <property type="entry name" value="Thioredoxin-like_sf"/>
</dbReference>
<evidence type="ECO:0000256" key="6">
    <source>
        <dbReference type="ARBA" id="ARBA00023014"/>
    </source>
</evidence>
<dbReference type="GO" id="GO:0008137">
    <property type="term" value="F:NADH dehydrogenase (ubiquinone) activity"/>
    <property type="evidence" value="ECO:0007669"/>
    <property type="project" value="InterPro"/>
</dbReference>
<name>A0A557QQY4_9RHOO</name>
<gene>
    <name evidence="8" type="ORF">FHP91_12655</name>
</gene>
<keyword evidence="5" id="KW-0408">Iron</keyword>
<dbReference type="PROSITE" id="PS00645">
    <property type="entry name" value="COMPLEX1_51K_2"/>
    <property type="match status" value="1"/>
</dbReference>
<dbReference type="Gene3D" id="3.40.50.11540">
    <property type="entry name" value="NADH-ubiquinone oxidoreductase 51kDa subunit"/>
    <property type="match status" value="1"/>
</dbReference>
<dbReference type="InterPro" id="IPR011538">
    <property type="entry name" value="Nuo51_FMN-bd"/>
</dbReference>
<dbReference type="SUPFAM" id="SSF142019">
    <property type="entry name" value="Nqo1 FMN-binding domain-like"/>
    <property type="match status" value="1"/>
</dbReference>
<proteinExistence type="inferred from homology"/>
<dbReference type="Proteomes" id="UP000319502">
    <property type="component" value="Unassembled WGS sequence"/>
</dbReference>
<evidence type="ECO:0000256" key="4">
    <source>
        <dbReference type="ARBA" id="ARBA00022723"/>
    </source>
</evidence>
<dbReference type="Gene3D" id="3.10.20.600">
    <property type="match status" value="1"/>
</dbReference>
<keyword evidence="4" id="KW-0479">Metal-binding</keyword>
<dbReference type="GO" id="GO:0051539">
    <property type="term" value="F:4 iron, 4 sulfur cluster binding"/>
    <property type="evidence" value="ECO:0007669"/>
    <property type="project" value="UniProtKB-KW"/>
</dbReference>
<dbReference type="SUPFAM" id="SSF140490">
    <property type="entry name" value="Nqo1C-terminal domain-like"/>
    <property type="match status" value="1"/>
</dbReference>
<keyword evidence="6" id="KW-0411">Iron-sulfur</keyword>